<accession>A0A9P9AK88</accession>
<protein>
    <submittedName>
        <fullName evidence="1">Uncharacterized protein</fullName>
    </submittedName>
</protein>
<evidence type="ECO:0000313" key="2">
    <source>
        <dbReference type="Proteomes" id="UP000777438"/>
    </source>
</evidence>
<dbReference type="AlphaFoldDB" id="A0A9P9AK88"/>
<dbReference type="Proteomes" id="UP000777438">
    <property type="component" value="Unassembled WGS sequence"/>
</dbReference>
<comment type="caution">
    <text evidence="1">The sequence shown here is derived from an EMBL/GenBank/DDBJ whole genome shotgun (WGS) entry which is preliminary data.</text>
</comment>
<reference evidence="1 2" key="1">
    <citation type="journal article" date="2021" name="Nat. Commun.">
        <title>Genetic determinants of endophytism in the Arabidopsis root mycobiome.</title>
        <authorList>
            <person name="Mesny F."/>
            <person name="Miyauchi S."/>
            <person name="Thiergart T."/>
            <person name="Pickel B."/>
            <person name="Atanasova L."/>
            <person name="Karlsson M."/>
            <person name="Huettel B."/>
            <person name="Barry K.W."/>
            <person name="Haridas S."/>
            <person name="Chen C."/>
            <person name="Bauer D."/>
            <person name="Andreopoulos W."/>
            <person name="Pangilinan J."/>
            <person name="LaButti K."/>
            <person name="Riley R."/>
            <person name="Lipzen A."/>
            <person name="Clum A."/>
            <person name="Drula E."/>
            <person name="Henrissat B."/>
            <person name="Kohler A."/>
            <person name="Grigoriev I.V."/>
            <person name="Martin F.M."/>
            <person name="Hacquard S."/>
        </authorList>
    </citation>
    <scope>NUCLEOTIDE SEQUENCE [LARGE SCALE GENOMIC DNA]</scope>
    <source>
        <strain evidence="1 2">MPI-CAGE-CH-0241</strain>
    </source>
</reference>
<keyword evidence="2" id="KW-1185">Reference proteome</keyword>
<proteinExistence type="predicted"/>
<evidence type="ECO:0000313" key="1">
    <source>
        <dbReference type="EMBL" id="KAH6880477.1"/>
    </source>
</evidence>
<dbReference type="EMBL" id="JAGPYM010000026">
    <property type="protein sequence ID" value="KAH6880477.1"/>
    <property type="molecule type" value="Genomic_DNA"/>
</dbReference>
<organism evidence="1 2">
    <name type="scientific">Thelonectria olida</name>
    <dbReference type="NCBI Taxonomy" id="1576542"/>
    <lineage>
        <taxon>Eukaryota</taxon>
        <taxon>Fungi</taxon>
        <taxon>Dikarya</taxon>
        <taxon>Ascomycota</taxon>
        <taxon>Pezizomycotina</taxon>
        <taxon>Sordariomycetes</taxon>
        <taxon>Hypocreomycetidae</taxon>
        <taxon>Hypocreales</taxon>
        <taxon>Nectriaceae</taxon>
        <taxon>Thelonectria</taxon>
    </lineage>
</organism>
<name>A0A9P9AK88_9HYPO</name>
<gene>
    <name evidence="1" type="ORF">B0T10DRAFT_581843</name>
</gene>
<sequence>MDTPTFEKFVPAAHFFTIYHKKKDIGARARHGLVLARDARHADLCLGQPKSLTEMAPDTISGVKSSPASWSSNNQSAYLLDSEDWTASLESYEDMARKYSHTYYDGVRRNRVARKHVVNPSLMPATEVFVGPDRAVDTFTVLPHQDLFVFQPVNMYNIDWKRVATDVLGSRGEGFDGLQNYALEFDFQWLAERDTYVYFNNPPALEHISSMAIDIATTNGAEALWFIDYGLQRHDVPYPEGKAPSRKPKTFEAKDGNFVEVLGDDTRHGCPWSHVGTGVPGADACAAFLVALNDKCRAKLLAARRMKGVELVLPRFGILAYEPDAVEVVPMDDSEDNSSWEDIPVDDEGVKKDAVARKLFA</sequence>